<evidence type="ECO:0000256" key="1">
    <source>
        <dbReference type="SAM" id="Phobius"/>
    </source>
</evidence>
<evidence type="ECO:0000313" key="2">
    <source>
        <dbReference type="EMBL" id="QJA67557.1"/>
    </source>
</evidence>
<gene>
    <name evidence="3" type="ORF">MM415A00290_0011</name>
    <name evidence="2" type="ORF">MM415B00199_0012</name>
</gene>
<dbReference type="EMBL" id="MT142509">
    <property type="protein sequence ID" value="QJA83359.1"/>
    <property type="molecule type" value="Genomic_DNA"/>
</dbReference>
<name>A0A6M3JFD9_9ZZZZ</name>
<keyword evidence="1" id="KW-0472">Membrane</keyword>
<evidence type="ECO:0000313" key="3">
    <source>
        <dbReference type="EMBL" id="QJA83359.1"/>
    </source>
</evidence>
<sequence length="118" mass="13481">MDAIRNLLKKIDLKIILIVCLLIGVVTLGWASYWRPKAPDTQKLLADMQAKLQKQFQADIKDRDAKIRDLTSRVTVSNGVISSLRKKMAEVKNEPIKEPPKTNRELRDRFIALGFPPK</sequence>
<feature type="transmembrane region" description="Helical" evidence="1">
    <location>
        <begin position="15"/>
        <end position="34"/>
    </location>
</feature>
<protein>
    <submittedName>
        <fullName evidence="2">Uncharacterized protein</fullName>
    </submittedName>
</protein>
<dbReference type="EMBL" id="MT141573">
    <property type="protein sequence ID" value="QJA67557.1"/>
    <property type="molecule type" value="Genomic_DNA"/>
</dbReference>
<keyword evidence="1" id="KW-1133">Transmembrane helix</keyword>
<organism evidence="2">
    <name type="scientific">viral metagenome</name>
    <dbReference type="NCBI Taxonomy" id="1070528"/>
    <lineage>
        <taxon>unclassified sequences</taxon>
        <taxon>metagenomes</taxon>
        <taxon>organismal metagenomes</taxon>
    </lineage>
</organism>
<accession>A0A6M3JFD9</accession>
<proteinExistence type="predicted"/>
<dbReference type="AlphaFoldDB" id="A0A6M3JFD9"/>
<keyword evidence="1" id="KW-0812">Transmembrane</keyword>
<reference evidence="2" key="1">
    <citation type="submission" date="2020-03" db="EMBL/GenBank/DDBJ databases">
        <title>The deep terrestrial virosphere.</title>
        <authorList>
            <person name="Holmfeldt K."/>
            <person name="Nilsson E."/>
            <person name="Simone D."/>
            <person name="Lopez-Fernandez M."/>
            <person name="Wu X."/>
            <person name="de Brujin I."/>
            <person name="Lundin D."/>
            <person name="Andersson A."/>
            <person name="Bertilsson S."/>
            <person name="Dopson M."/>
        </authorList>
    </citation>
    <scope>NUCLEOTIDE SEQUENCE</scope>
    <source>
        <strain evidence="3">MM415A00290</strain>
        <strain evidence="2">MM415B00199</strain>
    </source>
</reference>